<reference evidence="9" key="1">
    <citation type="submission" date="2023-07" db="EMBL/GenBank/DDBJ databases">
        <title>Genomic Encyclopedia of Type Strains, Phase IV (KMG-IV): sequencing the most valuable type-strain genomes for metagenomic binning, comparative biology and taxonomic classification.</title>
        <authorList>
            <person name="Goeker M."/>
        </authorList>
    </citation>
    <scope>NUCLEOTIDE SEQUENCE</scope>
    <source>
        <strain evidence="9">DSM 24202</strain>
    </source>
</reference>
<evidence type="ECO:0000256" key="1">
    <source>
        <dbReference type="ARBA" id="ARBA00001936"/>
    </source>
</evidence>
<evidence type="ECO:0000313" key="10">
    <source>
        <dbReference type="Proteomes" id="UP001238163"/>
    </source>
</evidence>
<dbReference type="GO" id="GO:0047828">
    <property type="term" value="F:D-lyxose ketol-isomerase activity"/>
    <property type="evidence" value="ECO:0007669"/>
    <property type="project" value="UniProtKB-EC"/>
</dbReference>
<evidence type="ECO:0000256" key="2">
    <source>
        <dbReference type="ARBA" id="ARBA00022723"/>
    </source>
</evidence>
<dbReference type="EC" id="5.3.1.15" evidence="8"/>
<proteinExistence type="inferred from homology"/>
<dbReference type="InterPro" id="IPR011051">
    <property type="entry name" value="RmlC_Cupin_sf"/>
</dbReference>
<dbReference type="Pfam" id="PF07385">
    <property type="entry name" value="Lyx_isomer"/>
    <property type="match status" value="1"/>
</dbReference>
<comment type="catalytic activity">
    <reaction evidence="6">
        <text>D-lyxose = D-xylulose</text>
        <dbReference type="Rhea" id="RHEA:14201"/>
        <dbReference type="ChEBI" id="CHEBI:16789"/>
        <dbReference type="ChEBI" id="CHEBI:17140"/>
        <dbReference type="EC" id="5.3.1.15"/>
    </reaction>
</comment>
<comment type="similarity">
    <text evidence="7">Belongs to the D-lyxose ketol-isomerase family.</text>
</comment>
<comment type="cofactor">
    <cofactor evidence="1">
        <name>Mn(2+)</name>
        <dbReference type="ChEBI" id="CHEBI:29035"/>
    </cofactor>
</comment>
<keyword evidence="10" id="KW-1185">Reference proteome</keyword>
<gene>
    <name evidence="9" type="ORF">J3R75_002214</name>
</gene>
<dbReference type="InterPro" id="IPR010864">
    <property type="entry name" value="D-lyxose_isomer"/>
</dbReference>
<dbReference type="CDD" id="cd20309">
    <property type="entry name" value="cupin_EcSI"/>
    <property type="match status" value="1"/>
</dbReference>
<evidence type="ECO:0000256" key="4">
    <source>
        <dbReference type="ARBA" id="ARBA00023235"/>
    </source>
</evidence>
<dbReference type="InterPro" id="IPR014710">
    <property type="entry name" value="RmlC-like_jellyroll"/>
</dbReference>
<evidence type="ECO:0000256" key="3">
    <source>
        <dbReference type="ARBA" id="ARBA00023211"/>
    </source>
</evidence>
<evidence type="ECO:0000256" key="5">
    <source>
        <dbReference type="ARBA" id="ARBA00023277"/>
    </source>
</evidence>
<dbReference type="SUPFAM" id="SSF51182">
    <property type="entry name" value="RmlC-like cupins"/>
    <property type="match status" value="1"/>
</dbReference>
<keyword evidence="2" id="KW-0479">Metal-binding</keyword>
<dbReference type="Proteomes" id="UP001238163">
    <property type="component" value="Unassembled WGS sequence"/>
</dbReference>
<protein>
    <recommendedName>
        <fullName evidence="8">D-lyxose ketol-isomerase</fullName>
        <ecNumber evidence="8">5.3.1.15</ecNumber>
    </recommendedName>
</protein>
<dbReference type="GO" id="GO:0046872">
    <property type="term" value="F:metal ion binding"/>
    <property type="evidence" value="ECO:0007669"/>
    <property type="project" value="UniProtKB-KW"/>
</dbReference>
<evidence type="ECO:0000256" key="7">
    <source>
        <dbReference type="ARBA" id="ARBA00044951"/>
    </source>
</evidence>
<keyword evidence="3" id="KW-0464">Manganese</keyword>
<dbReference type="RefSeq" id="WP_307261527.1">
    <property type="nucleotide sequence ID" value="NZ_JAUSVL010000001.1"/>
</dbReference>
<keyword evidence="4" id="KW-0413">Isomerase</keyword>
<accession>A0AAE3VGD8</accession>
<keyword evidence="5" id="KW-0119">Carbohydrate metabolism</keyword>
<evidence type="ECO:0000256" key="6">
    <source>
        <dbReference type="ARBA" id="ARBA00044907"/>
    </source>
</evidence>
<dbReference type="Gene3D" id="2.60.120.10">
    <property type="entry name" value="Jelly Rolls"/>
    <property type="match status" value="1"/>
</dbReference>
<sequence length="232" mass="25822">MLKRSQINYTVGIAKRVFAELGLRLPPFAYMTPADWLAAGPEYDEIRDCNLGWDVTDFGMDDFAMYGRCLFTLRNGKKNATYPKAYAEKFILDPEGQRAPAHFHRSKREDIINRGSGDIVIDLASATPEGQKDTRPLSIAIDGIRRTIPSQTKVVLKPGESIHLEPGTIHSFWGEKGILIDGVHYTASGEVSSVCDDFNDNFFLNGAPRFPNIAEDAPKDVFLCHEYPKPGA</sequence>
<comment type="caution">
    <text evidence="9">The sequence shown here is derived from an EMBL/GenBank/DDBJ whole genome shotgun (WGS) entry which is preliminary data.</text>
</comment>
<name>A0AAE3VGD8_9BACT</name>
<dbReference type="AlphaFoldDB" id="A0AAE3VGD8"/>
<evidence type="ECO:0000256" key="8">
    <source>
        <dbReference type="ARBA" id="ARBA00044972"/>
    </source>
</evidence>
<organism evidence="9 10">
    <name type="scientific">Oligosphaera ethanolica</name>
    <dbReference type="NCBI Taxonomy" id="760260"/>
    <lineage>
        <taxon>Bacteria</taxon>
        <taxon>Pseudomonadati</taxon>
        <taxon>Lentisphaerota</taxon>
        <taxon>Oligosphaeria</taxon>
        <taxon>Oligosphaerales</taxon>
        <taxon>Oligosphaeraceae</taxon>
        <taxon>Oligosphaera</taxon>
    </lineage>
</organism>
<dbReference type="EMBL" id="JAUSVL010000001">
    <property type="protein sequence ID" value="MDQ0290107.1"/>
    <property type="molecule type" value="Genomic_DNA"/>
</dbReference>
<evidence type="ECO:0000313" key="9">
    <source>
        <dbReference type="EMBL" id="MDQ0290107.1"/>
    </source>
</evidence>
<dbReference type="InterPro" id="IPR047581">
    <property type="entry name" value="EcSI_cupin"/>
</dbReference>